<dbReference type="RefSeq" id="WP_250340392.1">
    <property type="nucleotide sequence ID" value="NZ_CP063231.1"/>
</dbReference>
<dbReference type="Proteomes" id="UP001056681">
    <property type="component" value="Chromosome"/>
</dbReference>
<evidence type="ECO:0000313" key="2">
    <source>
        <dbReference type="Proteomes" id="UP001056681"/>
    </source>
</evidence>
<dbReference type="InterPro" id="IPR012902">
    <property type="entry name" value="N_methyl_site"/>
</dbReference>
<proteinExistence type="predicted"/>
<dbReference type="PROSITE" id="PS00409">
    <property type="entry name" value="PROKAR_NTER_METHYL"/>
    <property type="match status" value="1"/>
</dbReference>
<gene>
    <name evidence="1" type="ORF">IM816_07495</name>
</gene>
<accession>A0ABY4T4U6</accession>
<evidence type="ECO:0000313" key="1">
    <source>
        <dbReference type="EMBL" id="URL59921.1"/>
    </source>
</evidence>
<organism evidence="1 2">
    <name type="scientific">Luteibacter flocculans</name>
    <dbReference type="NCBI Taxonomy" id="2780091"/>
    <lineage>
        <taxon>Bacteria</taxon>
        <taxon>Pseudomonadati</taxon>
        <taxon>Pseudomonadota</taxon>
        <taxon>Gammaproteobacteria</taxon>
        <taxon>Lysobacterales</taxon>
        <taxon>Rhodanobacteraceae</taxon>
        <taxon>Luteibacter</taxon>
    </lineage>
</organism>
<reference evidence="1" key="1">
    <citation type="submission" date="2020-10" db="EMBL/GenBank/DDBJ databases">
        <title>Whole-genome sequence of Luteibacter sp. EIF3.</title>
        <authorList>
            <person name="Friedrich I."/>
            <person name="Hertel R."/>
            <person name="Daniel R."/>
        </authorList>
    </citation>
    <scope>NUCLEOTIDE SEQUENCE</scope>
    <source>
        <strain evidence="1">EIF3</strain>
    </source>
</reference>
<name>A0ABY4T4U6_9GAMM</name>
<protein>
    <submittedName>
        <fullName evidence="1">Type II secretion system protein</fullName>
    </submittedName>
</protein>
<sequence length="192" mass="21145">MISRGMSLIELLVGLAVASLIAAGAATALSIAGMAAARHSVARRQNDAAWLALAAIARDLRVAEVWTGCQGNSDCAARPAHPAASALVVSREGFANGESAWRVEWMADGDLWRCEKEQCDKYLPGVATAWFYADVLDIDCTMHRKTLTDRIRGDPLAIEIVLWMRDRRRYMRTVARPAAVMQRLRERCLHAP</sequence>
<keyword evidence="2" id="KW-1185">Reference proteome</keyword>
<dbReference type="NCBIfam" id="TIGR02532">
    <property type="entry name" value="IV_pilin_GFxxxE"/>
    <property type="match status" value="1"/>
</dbReference>
<dbReference type="EMBL" id="CP063231">
    <property type="protein sequence ID" value="URL59921.1"/>
    <property type="molecule type" value="Genomic_DNA"/>
</dbReference>